<accession>A0ABQ9CPL2</accession>
<comment type="caution">
    <text evidence="1">The sequence shown here is derived from an EMBL/GenBank/DDBJ whole genome shotgun (WGS) entry which is preliminary data.</text>
</comment>
<keyword evidence="2" id="KW-1185">Reference proteome</keyword>
<dbReference type="Proteomes" id="UP001145742">
    <property type="component" value="Unassembled WGS sequence"/>
</dbReference>
<name>A0ABQ9CPL2_9PASS</name>
<dbReference type="EMBL" id="WHWB01034807">
    <property type="protein sequence ID" value="KAJ7403775.1"/>
    <property type="molecule type" value="Genomic_DNA"/>
</dbReference>
<gene>
    <name evidence="1" type="ORF">WISP_149205</name>
</gene>
<protein>
    <submittedName>
        <fullName evidence="1">Uncharacterized protein</fullName>
    </submittedName>
</protein>
<evidence type="ECO:0000313" key="1">
    <source>
        <dbReference type="EMBL" id="KAJ7403775.1"/>
    </source>
</evidence>
<organism evidence="1 2">
    <name type="scientific">Willisornis vidua</name>
    <name type="common">Xingu scale-backed antbird</name>
    <dbReference type="NCBI Taxonomy" id="1566151"/>
    <lineage>
        <taxon>Eukaryota</taxon>
        <taxon>Metazoa</taxon>
        <taxon>Chordata</taxon>
        <taxon>Craniata</taxon>
        <taxon>Vertebrata</taxon>
        <taxon>Euteleostomi</taxon>
        <taxon>Archelosauria</taxon>
        <taxon>Archosauria</taxon>
        <taxon>Dinosauria</taxon>
        <taxon>Saurischia</taxon>
        <taxon>Theropoda</taxon>
        <taxon>Coelurosauria</taxon>
        <taxon>Aves</taxon>
        <taxon>Neognathae</taxon>
        <taxon>Neoaves</taxon>
        <taxon>Telluraves</taxon>
        <taxon>Australaves</taxon>
        <taxon>Passeriformes</taxon>
        <taxon>Thamnophilidae</taxon>
        <taxon>Willisornis</taxon>
    </lineage>
</organism>
<evidence type="ECO:0000313" key="2">
    <source>
        <dbReference type="Proteomes" id="UP001145742"/>
    </source>
</evidence>
<reference evidence="1" key="1">
    <citation type="submission" date="2019-10" db="EMBL/GenBank/DDBJ databases">
        <authorList>
            <person name="Soares A.E.R."/>
            <person name="Aleixo A."/>
            <person name="Schneider P."/>
            <person name="Miyaki C.Y."/>
            <person name="Schneider M.P."/>
            <person name="Mello C."/>
            <person name="Vasconcelos A.T.R."/>
        </authorList>
    </citation>
    <scope>NUCLEOTIDE SEQUENCE</scope>
    <source>
        <tissue evidence="1">Muscle</tissue>
    </source>
</reference>
<sequence length="76" mass="8800">MPADSRMDPTLAKAKPVRNDSNASVITYLRRQRKSYTFTLANQSVTYWKREKFVTTVILTLHVNMKEDNGRGKKKP</sequence>
<proteinExistence type="predicted"/>